<dbReference type="InterPro" id="IPR011043">
    <property type="entry name" value="Gal_Oxase/kelch_b-propeller"/>
</dbReference>
<evidence type="ECO:0000256" key="1">
    <source>
        <dbReference type="SAM" id="Phobius"/>
    </source>
</evidence>
<keyword evidence="1" id="KW-0472">Membrane</keyword>
<dbReference type="SUPFAM" id="SSF50965">
    <property type="entry name" value="Galactose oxidase, central domain"/>
    <property type="match status" value="1"/>
</dbReference>
<organism evidence="2 3">
    <name type="scientific">Reticulomyxa filosa</name>
    <dbReference type="NCBI Taxonomy" id="46433"/>
    <lineage>
        <taxon>Eukaryota</taxon>
        <taxon>Sar</taxon>
        <taxon>Rhizaria</taxon>
        <taxon>Retaria</taxon>
        <taxon>Foraminifera</taxon>
        <taxon>Monothalamids</taxon>
        <taxon>Reticulomyxidae</taxon>
        <taxon>Reticulomyxa</taxon>
    </lineage>
</organism>
<sequence length="370" mass="43250">MSPCEDYPFFQKFKFLHFNFLKKMNNLIFYFYCINAQLLSLIYFFQNGLVKPFFKKIKSFKKFSNINSMGNKTTSHTSTTFQNLKEVPTTLYHPQCVLHKHEILICGSDSNKTLKLEDNNNRNKVTLLSFGSDWEGNNRHTLVMKYISVWNSDNDNEMKSNNYNKWVPFTDDNNNPIDIGREYENYIGVRTVIGGRNNNLLFITYTKNNISVFNLNTFQFIKHDTLPISGYIQEHCFISNSENGQGQEVTKTNKQNDQMLLFYKKIGLSIEYDEDNNTFQFHQLPVCDDIAPLSAYAYVRINDAILFFGGAGKVYSKSVYQYSTQDNTWIKFKHTLPIPLCYCFGILNENRLMCISLEDLIIKIIQYQLT</sequence>
<proteinExistence type="predicted"/>
<dbReference type="Gene3D" id="2.120.10.80">
    <property type="entry name" value="Kelch-type beta propeller"/>
    <property type="match status" value="1"/>
</dbReference>
<protein>
    <recommendedName>
        <fullName evidence="4">Kelch motif family protein</fullName>
    </recommendedName>
</protein>
<evidence type="ECO:0008006" key="4">
    <source>
        <dbReference type="Google" id="ProtNLM"/>
    </source>
</evidence>
<accession>X6P2X7</accession>
<keyword evidence="1" id="KW-0812">Transmembrane</keyword>
<evidence type="ECO:0000313" key="2">
    <source>
        <dbReference type="EMBL" id="ETO31912.1"/>
    </source>
</evidence>
<evidence type="ECO:0000313" key="3">
    <source>
        <dbReference type="Proteomes" id="UP000023152"/>
    </source>
</evidence>
<dbReference type="InterPro" id="IPR015915">
    <property type="entry name" value="Kelch-typ_b-propeller"/>
</dbReference>
<reference evidence="2 3" key="1">
    <citation type="journal article" date="2013" name="Curr. Biol.">
        <title>The Genome of the Foraminiferan Reticulomyxa filosa.</title>
        <authorList>
            <person name="Glockner G."/>
            <person name="Hulsmann N."/>
            <person name="Schleicher M."/>
            <person name="Noegel A.A."/>
            <person name="Eichinger L."/>
            <person name="Gallinger C."/>
            <person name="Pawlowski J."/>
            <person name="Sierra R."/>
            <person name="Euteneuer U."/>
            <person name="Pillet L."/>
            <person name="Moustafa A."/>
            <person name="Platzer M."/>
            <person name="Groth M."/>
            <person name="Szafranski K."/>
            <person name="Schliwa M."/>
        </authorList>
    </citation>
    <scope>NUCLEOTIDE SEQUENCE [LARGE SCALE GENOMIC DNA]</scope>
</reference>
<feature type="transmembrane region" description="Helical" evidence="1">
    <location>
        <begin position="27"/>
        <end position="45"/>
    </location>
</feature>
<dbReference type="EMBL" id="ASPP01004615">
    <property type="protein sequence ID" value="ETO31912.1"/>
    <property type="molecule type" value="Genomic_DNA"/>
</dbReference>
<comment type="caution">
    <text evidence="2">The sequence shown here is derived from an EMBL/GenBank/DDBJ whole genome shotgun (WGS) entry which is preliminary data.</text>
</comment>
<gene>
    <name evidence="2" type="ORF">RFI_05205</name>
</gene>
<keyword evidence="1" id="KW-1133">Transmembrane helix</keyword>
<name>X6P2X7_RETFI</name>
<dbReference type="AlphaFoldDB" id="X6P2X7"/>
<dbReference type="Proteomes" id="UP000023152">
    <property type="component" value="Unassembled WGS sequence"/>
</dbReference>
<keyword evidence="3" id="KW-1185">Reference proteome</keyword>